<sequence length="336" mass="36021">MGVDIHPRHSSSAVTQLVDSVALVWWASRIVRVDDVFLAPSSAESQDMISPQRDASSSCASKLTLTSTSTAQTCGSARVPLKMALLIMLSWLTIVVASADLAPAAAFKRQSISPLSPDQISSHAALTHFVPAVFCDALLVLSWSCGGKIPLSIDSGVEGTEIQYWFVGYDPDHITVIVVHQGTNVTHMVASTKRSPASPYLKVTLDSDLFPSVPSSIKVHSRFSKDQARTTPMVLSAVQDVTSKYNATSVPTVGHSRGAALSLLDSVHLRLQLPADISVKAVLFGLPRVGNQDWANFVDTHIHIDDTDAWDACPGQDNPSKMCVIGAVPSLFHSNR</sequence>
<evidence type="ECO:0000259" key="5">
    <source>
        <dbReference type="Pfam" id="PF01764"/>
    </source>
</evidence>
<dbReference type="PANTHER" id="PTHR45856">
    <property type="entry name" value="ALPHA/BETA-HYDROLASES SUPERFAMILY PROTEIN"/>
    <property type="match status" value="1"/>
</dbReference>
<evidence type="ECO:0000256" key="1">
    <source>
        <dbReference type="ARBA" id="ARBA00023157"/>
    </source>
</evidence>
<dbReference type="Proteomes" id="UP001201163">
    <property type="component" value="Unassembled WGS sequence"/>
</dbReference>
<proteinExistence type="inferred from homology"/>
<dbReference type="InterPro" id="IPR051218">
    <property type="entry name" value="Sec_MonoDiacylglyc_Lipase"/>
</dbReference>
<dbReference type="InterPro" id="IPR029058">
    <property type="entry name" value="AB_hydrolase_fold"/>
</dbReference>
<comment type="catalytic activity">
    <reaction evidence="4">
        <text>a monoacylglycerol + H2O = glycerol + a fatty acid + H(+)</text>
        <dbReference type="Rhea" id="RHEA:15245"/>
        <dbReference type="ChEBI" id="CHEBI:15377"/>
        <dbReference type="ChEBI" id="CHEBI:15378"/>
        <dbReference type="ChEBI" id="CHEBI:17408"/>
        <dbReference type="ChEBI" id="CHEBI:17754"/>
        <dbReference type="ChEBI" id="CHEBI:28868"/>
    </reaction>
</comment>
<comment type="similarity">
    <text evidence="2">Belongs to the AB hydrolase superfamily. Lipase family. Class 3 subfamily.</text>
</comment>
<dbReference type="AlphaFoldDB" id="A0AAD4LFW1"/>
<keyword evidence="1" id="KW-1015">Disulfide bond</keyword>
<dbReference type="InterPro" id="IPR002921">
    <property type="entry name" value="Fungal_lipase-type"/>
</dbReference>
<gene>
    <name evidence="6" type="ORF">EDB92DRAFT_1947423</name>
</gene>
<dbReference type="PANTHER" id="PTHR45856:SF25">
    <property type="entry name" value="FUNGAL LIPASE-LIKE DOMAIN-CONTAINING PROTEIN"/>
    <property type="match status" value="1"/>
</dbReference>
<dbReference type="SUPFAM" id="SSF53474">
    <property type="entry name" value="alpha/beta-Hydrolases"/>
    <property type="match status" value="1"/>
</dbReference>
<protein>
    <recommendedName>
        <fullName evidence="5">Fungal lipase-type domain-containing protein</fullName>
    </recommendedName>
</protein>
<dbReference type="Pfam" id="PF01764">
    <property type="entry name" value="Lipase_3"/>
    <property type="match status" value="1"/>
</dbReference>
<evidence type="ECO:0000313" key="7">
    <source>
        <dbReference type="Proteomes" id="UP001201163"/>
    </source>
</evidence>
<reference evidence="6" key="1">
    <citation type="submission" date="2022-01" db="EMBL/GenBank/DDBJ databases">
        <title>Comparative genomics reveals a dynamic genome evolution in the ectomycorrhizal milk-cap (Lactarius) mushrooms.</title>
        <authorList>
            <consortium name="DOE Joint Genome Institute"/>
            <person name="Lebreton A."/>
            <person name="Tang N."/>
            <person name="Kuo A."/>
            <person name="LaButti K."/>
            <person name="Drula E."/>
            <person name="Barry K."/>
            <person name="Clum A."/>
            <person name="Lipzen A."/>
            <person name="Mousain D."/>
            <person name="Ng V."/>
            <person name="Wang R."/>
            <person name="Wang X."/>
            <person name="Dai Y."/>
            <person name="Henrissat B."/>
            <person name="Grigoriev I.V."/>
            <person name="Guerin-Laguette A."/>
            <person name="Yu F."/>
            <person name="Martin F.M."/>
        </authorList>
    </citation>
    <scope>NUCLEOTIDE SEQUENCE</scope>
    <source>
        <strain evidence="6">QP</strain>
    </source>
</reference>
<evidence type="ECO:0000256" key="4">
    <source>
        <dbReference type="ARBA" id="ARBA00048461"/>
    </source>
</evidence>
<dbReference type="EMBL" id="JAKELL010000037">
    <property type="protein sequence ID" value="KAH8989474.1"/>
    <property type="molecule type" value="Genomic_DNA"/>
</dbReference>
<feature type="domain" description="Fungal lipase-type" evidence="5">
    <location>
        <begin position="179"/>
        <end position="301"/>
    </location>
</feature>
<dbReference type="Gene3D" id="3.40.50.1820">
    <property type="entry name" value="alpha/beta hydrolase"/>
    <property type="match status" value="1"/>
</dbReference>
<comment type="catalytic activity">
    <reaction evidence="3">
        <text>a diacylglycerol + H2O = a monoacylglycerol + a fatty acid + H(+)</text>
        <dbReference type="Rhea" id="RHEA:32731"/>
        <dbReference type="ChEBI" id="CHEBI:15377"/>
        <dbReference type="ChEBI" id="CHEBI:15378"/>
        <dbReference type="ChEBI" id="CHEBI:17408"/>
        <dbReference type="ChEBI" id="CHEBI:18035"/>
        <dbReference type="ChEBI" id="CHEBI:28868"/>
    </reaction>
</comment>
<name>A0AAD4LFW1_9AGAM</name>
<evidence type="ECO:0000256" key="2">
    <source>
        <dbReference type="ARBA" id="ARBA00043996"/>
    </source>
</evidence>
<evidence type="ECO:0000313" key="6">
    <source>
        <dbReference type="EMBL" id="KAH8989474.1"/>
    </source>
</evidence>
<organism evidence="6 7">
    <name type="scientific">Lactarius akahatsu</name>
    <dbReference type="NCBI Taxonomy" id="416441"/>
    <lineage>
        <taxon>Eukaryota</taxon>
        <taxon>Fungi</taxon>
        <taxon>Dikarya</taxon>
        <taxon>Basidiomycota</taxon>
        <taxon>Agaricomycotina</taxon>
        <taxon>Agaricomycetes</taxon>
        <taxon>Russulales</taxon>
        <taxon>Russulaceae</taxon>
        <taxon>Lactarius</taxon>
    </lineage>
</organism>
<dbReference type="GO" id="GO:0006629">
    <property type="term" value="P:lipid metabolic process"/>
    <property type="evidence" value="ECO:0007669"/>
    <property type="project" value="InterPro"/>
</dbReference>
<evidence type="ECO:0000256" key="3">
    <source>
        <dbReference type="ARBA" id="ARBA00047591"/>
    </source>
</evidence>
<accession>A0AAD4LFW1</accession>
<comment type="caution">
    <text evidence="6">The sequence shown here is derived from an EMBL/GenBank/DDBJ whole genome shotgun (WGS) entry which is preliminary data.</text>
</comment>
<keyword evidence="7" id="KW-1185">Reference proteome</keyword>